<dbReference type="EMBL" id="JAPFRF010000006">
    <property type="protein sequence ID" value="KAJ7330057.1"/>
    <property type="molecule type" value="Genomic_DNA"/>
</dbReference>
<dbReference type="Proteomes" id="UP001142489">
    <property type="component" value="Unassembled WGS sequence"/>
</dbReference>
<evidence type="ECO:0000313" key="3">
    <source>
        <dbReference type="Proteomes" id="UP001142489"/>
    </source>
</evidence>
<gene>
    <name evidence="2" type="ORF">JRQ81_016231</name>
</gene>
<protein>
    <submittedName>
        <fullName evidence="2">Uncharacterized protein</fullName>
    </submittedName>
</protein>
<keyword evidence="1" id="KW-0732">Signal</keyword>
<accession>A0A9Q0XY21</accession>
<sequence>MINYWLKLIFSTEGLAPLVLTDSFQSEWKQLVVKEIHQIGFSNSILKEMGYINAKAAVKRRIWDIELQEHVSLLGNHSGVTYNEFTIPRYLTGSMPPKIIRAFTLARLNVLPSKLLDGKFQNIPLLNCLCPCEMN</sequence>
<feature type="chain" id="PRO_5040306196" evidence="1">
    <location>
        <begin position="22"/>
        <end position="135"/>
    </location>
</feature>
<keyword evidence="3" id="KW-1185">Reference proteome</keyword>
<reference evidence="2" key="1">
    <citation type="journal article" date="2023" name="DNA Res.">
        <title>Chromosome-level genome assembly of Phrynocephalus forsythii using third-generation DNA sequencing and Hi-C analysis.</title>
        <authorList>
            <person name="Qi Y."/>
            <person name="Zhao W."/>
            <person name="Zhao Y."/>
            <person name="Niu C."/>
            <person name="Cao S."/>
            <person name="Zhang Y."/>
        </authorList>
    </citation>
    <scope>NUCLEOTIDE SEQUENCE</scope>
    <source>
        <tissue evidence="2">Muscle</tissue>
    </source>
</reference>
<evidence type="ECO:0000313" key="2">
    <source>
        <dbReference type="EMBL" id="KAJ7330057.1"/>
    </source>
</evidence>
<name>A0A9Q0XY21_9SAUR</name>
<evidence type="ECO:0000256" key="1">
    <source>
        <dbReference type="SAM" id="SignalP"/>
    </source>
</evidence>
<dbReference type="AlphaFoldDB" id="A0A9Q0XY21"/>
<organism evidence="2 3">
    <name type="scientific">Phrynocephalus forsythii</name>
    <dbReference type="NCBI Taxonomy" id="171643"/>
    <lineage>
        <taxon>Eukaryota</taxon>
        <taxon>Metazoa</taxon>
        <taxon>Chordata</taxon>
        <taxon>Craniata</taxon>
        <taxon>Vertebrata</taxon>
        <taxon>Euteleostomi</taxon>
        <taxon>Lepidosauria</taxon>
        <taxon>Squamata</taxon>
        <taxon>Bifurcata</taxon>
        <taxon>Unidentata</taxon>
        <taxon>Episquamata</taxon>
        <taxon>Toxicofera</taxon>
        <taxon>Iguania</taxon>
        <taxon>Acrodonta</taxon>
        <taxon>Agamidae</taxon>
        <taxon>Agaminae</taxon>
        <taxon>Phrynocephalus</taxon>
    </lineage>
</organism>
<feature type="signal peptide" evidence="1">
    <location>
        <begin position="1"/>
        <end position="21"/>
    </location>
</feature>
<comment type="caution">
    <text evidence="2">The sequence shown here is derived from an EMBL/GenBank/DDBJ whole genome shotgun (WGS) entry which is preliminary data.</text>
</comment>
<proteinExistence type="predicted"/>